<evidence type="ECO:0000256" key="10">
    <source>
        <dbReference type="ARBA" id="ARBA00022989"/>
    </source>
</evidence>
<comment type="similarity">
    <text evidence="3">Belongs to the glycosyltransferase 2 family.</text>
</comment>
<dbReference type="AlphaFoldDB" id="A0A2N1JD29"/>
<dbReference type="Proteomes" id="UP000232875">
    <property type="component" value="Unassembled WGS sequence"/>
</dbReference>
<dbReference type="GO" id="GO:0006487">
    <property type="term" value="P:protein N-linked glycosylation"/>
    <property type="evidence" value="ECO:0007669"/>
    <property type="project" value="TreeGrafter"/>
</dbReference>
<keyword evidence="13" id="KW-0732">Signal</keyword>
<keyword evidence="9" id="KW-0735">Signal-anchor</keyword>
<comment type="pathway">
    <text evidence="2">Protein modification; protein glycosylation.</text>
</comment>
<evidence type="ECO:0000313" key="15">
    <source>
        <dbReference type="EMBL" id="PKI84439.1"/>
    </source>
</evidence>
<protein>
    <recommendedName>
        <fullName evidence="4">dolichyl-phosphate beta-glucosyltransferase</fullName>
        <ecNumber evidence="4">2.4.1.117</ecNumber>
    </recommendedName>
</protein>
<dbReference type="InterPro" id="IPR035518">
    <property type="entry name" value="DPG_synthase"/>
</dbReference>
<dbReference type="InterPro" id="IPR029044">
    <property type="entry name" value="Nucleotide-diphossugar_trans"/>
</dbReference>
<feature type="chain" id="PRO_5014851909" description="dolichyl-phosphate beta-glucosyltransferase" evidence="13">
    <location>
        <begin position="25"/>
        <end position="405"/>
    </location>
</feature>
<dbReference type="Pfam" id="PF00535">
    <property type="entry name" value="Glycos_transf_2"/>
    <property type="match status" value="1"/>
</dbReference>
<evidence type="ECO:0000256" key="1">
    <source>
        <dbReference type="ARBA" id="ARBA00004389"/>
    </source>
</evidence>
<dbReference type="PANTHER" id="PTHR10859">
    <property type="entry name" value="GLYCOSYL TRANSFERASE"/>
    <property type="match status" value="1"/>
</dbReference>
<evidence type="ECO:0000256" key="2">
    <source>
        <dbReference type="ARBA" id="ARBA00004922"/>
    </source>
</evidence>
<dbReference type="STRING" id="2020962.A0A2N1JD29"/>
<dbReference type="RefSeq" id="XP_056062400.1">
    <property type="nucleotide sequence ID" value="XM_056206425.1"/>
</dbReference>
<evidence type="ECO:0000256" key="4">
    <source>
        <dbReference type="ARBA" id="ARBA00012583"/>
    </source>
</evidence>
<dbReference type="GO" id="GO:0004581">
    <property type="term" value="F:dolichyl-phosphate beta-glucosyltransferase activity"/>
    <property type="evidence" value="ECO:0007669"/>
    <property type="project" value="UniProtKB-EC"/>
</dbReference>
<evidence type="ECO:0000256" key="7">
    <source>
        <dbReference type="ARBA" id="ARBA00022692"/>
    </source>
</evidence>
<dbReference type="EMBL" id="KZ454989">
    <property type="protein sequence ID" value="PKI84439.1"/>
    <property type="molecule type" value="Genomic_DNA"/>
</dbReference>
<proteinExistence type="inferred from homology"/>
<keyword evidence="5" id="KW-0328">Glycosyltransferase</keyword>
<name>A0A2N1JD29_9BASI</name>
<evidence type="ECO:0000256" key="13">
    <source>
        <dbReference type="SAM" id="SignalP"/>
    </source>
</evidence>
<evidence type="ECO:0000256" key="8">
    <source>
        <dbReference type="ARBA" id="ARBA00022824"/>
    </source>
</evidence>
<accession>A0A2N1JD29</accession>
<dbReference type="SUPFAM" id="SSF53448">
    <property type="entry name" value="Nucleotide-diphospho-sugar transferases"/>
    <property type="match status" value="1"/>
</dbReference>
<gene>
    <name evidence="15" type="primary">ALG5</name>
    <name evidence="15" type="ORF">MVES_001491</name>
</gene>
<dbReference type="EC" id="2.4.1.117" evidence="4"/>
<comment type="catalytic activity">
    <reaction evidence="12">
        <text>a di-trans,poly-cis-dolichyl phosphate + UDP-alpha-D-glucose = a di-trans,poly-cis-dolichyl beta-D-glucosyl phosphate + UDP</text>
        <dbReference type="Rhea" id="RHEA:15401"/>
        <dbReference type="Rhea" id="RHEA-COMP:19498"/>
        <dbReference type="Rhea" id="RHEA-COMP:19502"/>
        <dbReference type="ChEBI" id="CHEBI:57525"/>
        <dbReference type="ChEBI" id="CHEBI:57683"/>
        <dbReference type="ChEBI" id="CHEBI:58223"/>
        <dbReference type="ChEBI" id="CHEBI:58885"/>
        <dbReference type="EC" id="2.4.1.117"/>
    </reaction>
    <physiologicalReaction direction="left-to-right" evidence="12">
        <dbReference type="Rhea" id="RHEA:15402"/>
    </physiologicalReaction>
</comment>
<evidence type="ECO:0000256" key="9">
    <source>
        <dbReference type="ARBA" id="ARBA00022968"/>
    </source>
</evidence>
<evidence type="ECO:0000256" key="12">
    <source>
        <dbReference type="ARBA" id="ARBA00045097"/>
    </source>
</evidence>
<sequence>MTVSIPVLVGTIVLTVVLVRVYSADPEPYAVLVLVSPKQVHTTKEECTYTDVDHTIPQVLPSIYDAPMTQLSVVVPMYNEEKRLPAMLDDALAYLEELRKNGIPLAGKGATPTSPDAPVEPLTSPLTSYELLLVDDGSRDTTYATALKYAKQCNLPSGASIRITRLFENCGKGAAVRHGVMHASGAFVLFADADGATRFADLTTLAAEMVRILTPAGHAIVAGSRAHLVTSDAVVKRSVVRNFLMRSFHFLLSILLRPPSLGGLWEKLLPSSQRAKEQRTFLPLQPRIQDTQCGFKLFARATARLLFPFAHIDRWIFDVELILLAEMAGRASEHVHIMRAEATRGEDVLLRLPLPVAEVAVQWEEIDGSKISLFSDSILMARDLVVIRTNYTIGRWRKPPSIYAP</sequence>
<dbReference type="CDD" id="cd04188">
    <property type="entry name" value="DPG_synthase"/>
    <property type="match status" value="1"/>
</dbReference>
<dbReference type="InterPro" id="IPR001173">
    <property type="entry name" value="Glyco_trans_2-like"/>
</dbReference>
<evidence type="ECO:0000313" key="16">
    <source>
        <dbReference type="Proteomes" id="UP000232875"/>
    </source>
</evidence>
<comment type="subcellular location">
    <subcellularLocation>
        <location evidence="1">Endoplasmic reticulum membrane</location>
        <topology evidence="1">Single-pass membrane protein</topology>
    </subcellularLocation>
</comment>
<feature type="domain" description="Glycosyltransferase 2-like" evidence="14">
    <location>
        <begin position="72"/>
        <end position="210"/>
    </location>
</feature>
<keyword evidence="6" id="KW-0808">Transferase</keyword>
<dbReference type="GeneID" id="80901090"/>
<organism evidence="15 16">
    <name type="scientific">Malassezia vespertilionis</name>
    <dbReference type="NCBI Taxonomy" id="2020962"/>
    <lineage>
        <taxon>Eukaryota</taxon>
        <taxon>Fungi</taxon>
        <taxon>Dikarya</taxon>
        <taxon>Basidiomycota</taxon>
        <taxon>Ustilaginomycotina</taxon>
        <taxon>Malasseziomycetes</taxon>
        <taxon>Malasseziales</taxon>
        <taxon>Malasseziaceae</taxon>
        <taxon>Malassezia</taxon>
    </lineage>
</organism>
<dbReference type="GO" id="GO:0005789">
    <property type="term" value="C:endoplasmic reticulum membrane"/>
    <property type="evidence" value="ECO:0007669"/>
    <property type="project" value="UniProtKB-SubCell"/>
</dbReference>
<evidence type="ECO:0000256" key="3">
    <source>
        <dbReference type="ARBA" id="ARBA00006739"/>
    </source>
</evidence>
<reference evidence="15 16" key="1">
    <citation type="submission" date="2017-10" db="EMBL/GenBank/DDBJ databases">
        <title>A novel species of cold-tolerant Malassezia isolated from bats.</title>
        <authorList>
            <person name="Lorch J.M."/>
            <person name="Palmer J.M."/>
            <person name="Vanderwolf K.J."/>
            <person name="Schmidt K.Z."/>
            <person name="Verant M.L."/>
            <person name="Weller T.J."/>
            <person name="Blehert D.S."/>
        </authorList>
    </citation>
    <scope>NUCLEOTIDE SEQUENCE [LARGE SCALE GENOMIC DNA]</scope>
    <source>
        <strain evidence="15 16">NWHC:44797-103</strain>
    </source>
</reference>
<keyword evidence="11" id="KW-0472">Membrane</keyword>
<evidence type="ECO:0000256" key="5">
    <source>
        <dbReference type="ARBA" id="ARBA00022676"/>
    </source>
</evidence>
<keyword evidence="16" id="KW-1185">Reference proteome</keyword>
<dbReference type="PANTHER" id="PTHR10859:SF91">
    <property type="entry name" value="DOLICHYL-PHOSPHATE BETA-GLUCOSYLTRANSFERASE"/>
    <property type="match status" value="1"/>
</dbReference>
<keyword evidence="10" id="KW-1133">Transmembrane helix</keyword>
<dbReference type="Gene3D" id="3.90.550.10">
    <property type="entry name" value="Spore Coat Polysaccharide Biosynthesis Protein SpsA, Chain A"/>
    <property type="match status" value="1"/>
</dbReference>
<feature type="signal peptide" evidence="13">
    <location>
        <begin position="1"/>
        <end position="24"/>
    </location>
</feature>
<dbReference type="OrthoDB" id="3784at2759"/>
<evidence type="ECO:0000256" key="6">
    <source>
        <dbReference type="ARBA" id="ARBA00022679"/>
    </source>
</evidence>
<keyword evidence="7" id="KW-0812">Transmembrane</keyword>
<evidence type="ECO:0000256" key="11">
    <source>
        <dbReference type="ARBA" id="ARBA00023136"/>
    </source>
</evidence>
<keyword evidence="8" id="KW-0256">Endoplasmic reticulum</keyword>
<evidence type="ECO:0000259" key="14">
    <source>
        <dbReference type="Pfam" id="PF00535"/>
    </source>
</evidence>